<dbReference type="Pfam" id="PF09669">
    <property type="entry name" value="Phage_pRha"/>
    <property type="match status" value="1"/>
</dbReference>
<dbReference type="InterPro" id="IPR014054">
    <property type="entry name" value="Phage_regulatory_Rha"/>
</dbReference>
<dbReference type="Proteomes" id="UP000069526">
    <property type="component" value="Unassembled WGS sequence"/>
</dbReference>
<proteinExistence type="predicted"/>
<gene>
    <name evidence="1" type="ORF">ERS132539_01000</name>
</gene>
<dbReference type="RefSeq" id="WP_044766370.1">
    <property type="nucleotide sequence ID" value="NZ_CEIH01000006.1"/>
</dbReference>
<dbReference type="AlphaFoldDB" id="A0A0Z8NEW0"/>
<dbReference type="InterPro" id="IPR001387">
    <property type="entry name" value="Cro/C1-type_HTH"/>
</dbReference>
<sequence length="232" mass="26688">MRRNYSSYLDNFCNTYGLSGAQVARMVGMAEETIQAIRRGERKPQQATKDKLNRFILNYKKENKPVTPITSQETQTDIVGIDSRTVAEWTGKEHKSLMRDIRQYTEFLKGTDLCSTDFWQETTYTASNGKENPCFMITKKGCEFIQHKMTGQKGAVFTAKYINYFWEQGEQLQEATQILLDLSDQPPQPAIELNSDMAYIKNRLAELQNMTTMADIKIGLAKTYRIAELMED</sequence>
<reference evidence="1 2" key="1">
    <citation type="submission" date="2016-02" db="EMBL/GenBank/DDBJ databases">
        <authorList>
            <consortium name="Pathogen Informatics"/>
        </authorList>
    </citation>
    <scope>NUCLEOTIDE SEQUENCE [LARGE SCALE GENOMIC DNA]</scope>
    <source>
        <strain evidence="1 2">SS1013</strain>
    </source>
</reference>
<evidence type="ECO:0000313" key="1">
    <source>
        <dbReference type="EMBL" id="CYW26228.1"/>
    </source>
</evidence>
<protein>
    <submittedName>
        <fullName evidence="1">Prophage antirepressor</fullName>
    </submittedName>
</protein>
<organism evidence="1 2">
    <name type="scientific">Streptococcus suis</name>
    <dbReference type="NCBI Taxonomy" id="1307"/>
    <lineage>
        <taxon>Bacteria</taxon>
        <taxon>Bacillati</taxon>
        <taxon>Bacillota</taxon>
        <taxon>Bacilli</taxon>
        <taxon>Lactobacillales</taxon>
        <taxon>Streptococcaceae</taxon>
        <taxon>Streptococcus</taxon>
    </lineage>
</organism>
<name>A0A0Z8NEW0_STRSU</name>
<accession>A0A0Z8NEW0</accession>
<dbReference type="CDD" id="cd00093">
    <property type="entry name" value="HTH_XRE"/>
    <property type="match status" value="1"/>
</dbReference>
<dbReference type="EMBL" id="FIJK01000018">
    <property type="protein sequence ID" value="CYW26228.1"/>
    <property type="molecule type" value="Genomic_DNA"/>
</dbReference>
<evidence type="ECO:0000313" key="2">
    <source>
        <dbReference type="Proteomes" id="UP000069526"/>
    </source>
</evidence>